<organism evidence="11 12">
    <name type="scientific">Ranatra chinensis</name>
    <dbReference type="NCBI Taxonomy" id="642074"/>
    <lineage>
        <taxon>Eukaryota</taxon>
        <taxon>Metazoa</taxon>
        <taxon>Ecdysozoa</taxon>
        <taxon>Arthropoda</taxon>
        <taxon>Hexapoda</taxon>
        <taxon>Insecta</taxon>
        <taxon>Pterygota</taxon>
        <taxon>Neoptera</taxon>
        <taxon>Paraneoptera</taxon>
        <taxon>Hemiptera</taxon>
        <taxon>Heteroptera</taxon>
        <taxon>Panheteroptera</taxon>
        <taxon>Nepomorpha</taxon>
        <taxon>Nepidae</taxon>
        <taxon>Ranatrinae</taxon>
        <taxon>Ranatra</taxon>
    </lineage>
</organism>
<keyword evidence="12" id="KW-1185">Reference proteome</keyword>
<dbReference type="InterPro" id="IPR002550">
    <property type="entry name" value="CNNM"/>
</dbReference>
<evidence type="ECO:0000313" key="12">
    <source>
        <dbReference type="Proteomes" id="UP001558652"/>
    </source>
</evidence>
<dbReference type="EMBL" id="JBFDAA010000016">
    <property type="protein sequence ID" value="KAL1117251.1"/>
    <property type="molecule type" value="Genomic_DNA"/>
</dbReference>
<reference evidence="11 12" key="1">
    <citation type="submission" date="2024-07" db="EMBL/GenBank/DDBJ databases">
        <title>Chromosome-level genome assembly of the water stick insect Ranatra chinensis (Heteroptera: Nepidae).</title>
        <authorList>
            <person name="Liu X."/>
        </authorList>
    </citation>
    <scope>NUCLEOTIDE SEQUENCE [LARGE SCALE GENOMIC DNA]</scope>
    <source>
        <strain evidence="11">Cailab_2021Rc</strain>
        <tissue evidence="11">Muscle</tissue>
    </source>
</reference>
<feature type="transmembrane region" description="Helical" evidence="9">
    <location>
        <begin position="117"/>
        <end position="138"/>
    </location>
</feature>
<evidence type="ECO:0000313" key="11">
    <source>
        <dbReference type="EMBL" id="KAL1117251.1"/>
    </source>
</evidence>
<dbReference type="AlphaFoldDB" id="A0ABD0Y1A3"/>
<comment type="similarity">
    <text evidence="2">Belongs to the ACDP family.</text>
</comment>
<gene>
    <name evidence="11" type="ORF">AAG570_004577</name>
</gene>
<evidence type="ECO:0000256" key="8">
    <source>
        <dbReference type="PROSITE-ProRule" id="PRU01193"/>
    </source>
</evidence>
<dbReference type="GO" id="GO:0032026">
    <property type="term" value="P:response to magnesium ion"/>
    <property type="evidence" value="ECO:0007669"/>
    <property type="project" value="UniProtKB-ARBA"/>
</dbReference>
<dbReference type="GO" id="GO:0015693">
    <property type="term" value="P:magnesium ion transport"/>
    <property type="evidence" value="ECO:0007669"/>
    <property type="project" value="UniProtKB-ARBA"/>
</dbReference>
<comment type="subcellular location">
    <subcellularLocation>
        <location evidence="1">Basolateral cell membrane</location>
        <topology evidence="1">Multi-pass membrane protein</topology>
    </subcellularLocation>
</comment>
<evidence type="ECO:0000259" key="10">
    <source>
        <dbReference type="PROSITE" id="PS51846"/>
    </source>
</evidence>
<dbReference type="CDD" id="cd04590">
    <property type="entry name" value="CBS_pair_CorC_HlyC_assoc"/>
    <property type="match status" value="1"/>
</dbReference>
<dbReference type="InterPro" id="IPR045095">
    <property type="entry name" value="ACDP"/>
</dbReference>
<name>A0ABD0Y1A3_9HEMI</name>
<comment type="caution">
    <text evidence="11">The sequence shown here is derived from an EMBL/GenBank/DDBJ whole genome shotgun (WGS) entry which is preliminary data.</text>
</comment>
<evidence type="ECO:0000256" key="3">
    <source>
        <dbReference type="ARBA" id="ARBA00022692"/>
    </source>
</evidence>
<dbReference type="InterPro" id="IPR046342">
    <property type="entry name" value="CBS_dom_sf"/>
</dbReference>
<evidence type="ECO:0000256" key="1">
    <source>
        <dbReference type="ARBA" id="ARBA00004554"/>
    </source>
</evidence>
<keyword evidence="7 8" id="KW-0472">Membrane</keyword>
<dbReference type="SUPFAM" id="SSF54631">
    <property type="entry name" value="CBS-domain pair"/>
    <property type="match status" value="1"/>
</dbReference>
<evidence type="ECO:0000256" key="4">
    <source>
        <dbReference type="ARBA" id="ARBA00022737"/>
    </source>
</evidence>
<dbReference type="Gene3D" id="3.10.580.10">
    <property type="entry name" value="CBS-domain"/>
    <property type="match status" value="1"/>
</dbReference>
<dbReference type="Proteomes" id="UP001558652">
    <property type="component" value="Unassembled WGS sequence"/>
</dbReference>
<feature type="domain" description="CNNM transmembrane" evidence="10">
    <location>
        <begin position="1"/>
        <end position="171"/>
    </location>
</feature>
<dbReference type="GO" id="GO:0008340">
    <property type="term" value="P:determination of adult lifespan"/>
    <property type="evidence" value="ECO:0007669"/>
    <property type="project" value="UniProtKB-ARBA"/>
</dbReference>
<accession>A0ABD0Y1A3</accession>
<feature type="transmembrane region" description="Helical" evidence="9">
    <location>
        <begin position="12"/>
        <end position="33"/>
    </location>
</feature>
<keyword evidence="3 8" id="KW-0812">Transmembrane</keyword>
<evidence type="ECO:0000256" key="9">
    <source>
        <dbReference type="SAM" id="Phobius"/>
    </source>
</evidence>
<keyword evidence="5 8" id="KW-1133">Transmembrane helix</keyword>
<protein>
    <recommendedName>
        <fullName evidence="10">CNNM transmembrane domain-containing protein</fullName>
    </recommendedName>
</protein>
<dbReference type="Pfam" id="PF01595">
    <property type="entry name" value="CNNM"/>
    <property type="match status" value="1"/>
</dbReference>
<evidence type="ECO:0000256" key="6">
    <source>
        <dbReference type="ARBA" id="ARBA00023122"/>
    </source>
</evidence>
<dbReference type="FunFam" id="3.10.580.10:FF:000006">
    <property type="entry name" value="DUF21 and CBS domain protein"/>
    <property type="match status" value="1"/>
</dbReference>
<evidence type="ECO:0000256" key="7">
    <source>
        <dbReference type="ARBA" id="ARBA00023136"/>
    </source>
</evidence>
<evidence type="ECO:0000256" key="5">
    <source>
        <dbReference type="ARBA" id="ARBA00022989"/>
    </source>
</evidence>
<dbReference type="GO" id="GO:0040018">
    <property type="term" value="P:positive regulation of multicellular organism growth"/>
    <property type="evidence" value="ECO:0007669"/>
    <property type="project" value="UniProtKB-ARBA"/>
</dbReference>
<sequence length="390" mass="44137">MLVIIFCVMMSSLFNGLCLGLIALDVTDLRVIASCGTEHERGNARKILPVRQKGNELLCSILLTSTLANAVFTVLVDDHVEGWVAAIVSTLIIVIFVEIIPCSVVSRYGMIIGAKTIWLTKGVMILTFPLSFTLGRILNRILGKEISMYTKDRIKELVKITSSYTKMEKQEVDIISGALELSTKSAKEVMTPIEDTFMLPLDGRLDFETISNIVRSGYSRIPIYDGSRSNIVSLLFTKDLAILDPDDRTEIKTIVNFYNHECLFVQEDTMLNNMFVVFKEGKMGHLGIVYSTEYIMNNQRYYDATGIVTLEDVLEEVIKSEIVDETDDVLDNRSKKKSSMVRRRQMTHCLDLFLQDNEKSNVCISPQLRMAALQFLSSGMYRVFLKIERL</sequence>
<dbReference type="PANTHER" id="PTHR12064">
    <property type="entry name" value="METAL TRANSPORTER CNNM"/>
    <property type="match status" value="1"/>
</dbReference>
<keyword evidence="6" id="KW-0129">CBS domain</keyword>
<feature type="transmembrane region" description="Helical" evidence="9">
    <location>
        <begin position="82"/>
        <end position="105"/>
    </location>
</feature>
<dbReference type="GO" id="GO:1905941">
    <property type="term" value="P:positive regulation of gonad development"/>
    <property type="evidence" value="ECO:0007669"/>
    <property type="project" value="UniProtKB-ARBA"/>
</dbReference>
<keyword evidence="4" id="KW-0677">Repeat</keyword>
<dbReference type="InterPro" id="IPR044751">
    <property type="entry name" value="Ion_transp-like_CBS"/>
</dbReference>
<evidence type="ECO:0000256" key="2">
    <source>
        <dbReference type="ARBA" id="ARBA00010484"/>
    </source>
</evidence>
<dbReference type="PROSITE" id="PS51846">
    <property type="entry name" value="CNNM"/>
    <property type="match status" value="1"/>
</dbReference>
<dbReference type="GO" id="GO:0016323">
    <property type="term" value="C:basolateral plasma membrane"/>
    <property type="evidence" value="ECO:0007669"/>
    <property type="project" value="UniProtKB-SubCell"/>
</dbReference>
<dbReference type="PANTHER" id="PTHR12064:SF94">
    <property type="entry name" value="UNEXTENDED PROTEIN"/>
    <property type="match status" value="1"/>
</dbReference>
<proteinExistence type="inferred from homology"/>
<dbReference type="GO" id="GO:0010960">
    <property type="term" value="P:magnesium ion homeostasis"/>
    <property type="evidence" value="ECO:0007669"/>
    <property type="project" value="UniProtKB-ARBA"/>
</dbReference>